<protein>
    <submittedName>
        <fullName evidence="2">DUF2871 domain-containing protein</fullName>
    </submittedName>
</protein>
<reference evidence="2 3" key="1">
    <citation type="submission" date="2018-09" db="EMBL/GenBank/DDBJ databases">
        <title>Paenibacillus SK2017-BO5.</title>
        <authorList>
            <person name="Piskunova J.V."/>
            <person name="Dubiley S.A."/>
            <person name="Severinov K.V."/>
        </authorList>
    </citation>
    <scope>NUCLEOTIDE SEQUENCE [LARGE SCALE GENOMIC DNA]</scope>
    <source>
        <strain evidence="2 3">BO5</strain>
    </source>
</reference>
<dbReference type="OrthoDB" id="1644899at2"/>
<proteinExistence type="predicted"/>
<evidence type="ECO:0000313" key="3">
    <source>
        <dbReference type="Proteomes" id="UP000266177"/>
    </source>
</evidence>
<feature type="transmembrane region" description="Helical" evidence="1">
    <location>
        <begin position="74"/>
        <end position="94"/>
    </location>
</feature>
<keyword evidence="1" id="KW-1133">Transmembrane helix</keyword>
<feature type="transmembrane region" description="Helical" evidence="1">
    <location>
        <begin position="106"/>
        <end position="126"/>
    </location>
</feature>
<dbReference type="Pfam" id="PF11070">
    <property type="entry name" value="DUF2871"/>
    <property type="match status" value="1"/>
</dbReference>
<dbReference type="RefSeq" id="WP_119795259.1">
    <property type="nucleotide sequence ID" value="NZ_QYZD01000020.1"/>
</dbReference>
<dbReference type="InterPro" id="IPR021299">
    <property type="entry name" value="DUF2871"/>
</dbReference>
<name>A0A3A3GDJ6_PANTH</name>
<dbReference type="AlphaFoldDB" id="A0A3A3GDJ6"/>
<accession>A0A3A3GDJ6</accession>
<comment type="caution">
    <text evidence="2">The sequence shown here is derived from an EMBL/GenBank/DDBJ whole genome shotgun (WGS) entry which is preliminary data.</text>
</comment>
<keyword evidence="1" id="KW-0812">Transmembrane</keyword>
<dbReference type="Proteomes" id="UP000266177">
    <property type="component" value="Unassembled WGS sequence"/>
</dbReference>
<feature type="transmembrane region" description="Helical" evidence="1">
    <location>
        <begin position="42"/>
        <end position="62"/>
    </location>
</feature>
<feature type="transmembrane region" description="Helical" evidence="1">
    <location>
        <begin position="5"/>
        <end position="22"/>
    </location>
</feature>
<keyword evidence="1" id="KW-0472">Membrane</keyword>
<dbReference type="EMBL" id="QYZD01000020">
    <property type="protein sequence ID" value="RJG21893.1"/>
    <property type="molecule type" value="Genomic_DNA"/>
</dbReference>
<gene>
    <name evidence="2" type="ORF">DQX05_19965</name>
</gene>
<sequence length="136" mass="15396">MKKLYVTSFIYAVLGLLAGVFFREFTKLNGFTDYTMLKPLHTHLLVLGFLFFLVLLILARLFRVHEVRSFTAWYYVYNAGMLITIGTMTTRGILQVLGRDMNGLNHMAGLGHALVGAAIIWLMVLLGKTLKEPARQ</sequence>
<evidence type="ECO:0000313" key="2">
    <source>
        <dbReference type="EMBL" id="RJG21893.1"/>
    </source>
</evidence>
<evidence type="ECO:0000256" key="1">
    <source>
        <dbReference type="SAM" id="Phobius"/>
    </source>
</evidence>
<organism evidence="2 3">
    <name type="scientific">Paenibacillus thiaminolyticus</name>
    <name type="common">Bacillus thiaminolyticus</name>
    <dbReference type="NCBI Taxonomy" id="49283"/>
    <lineage>
        <taxon>Bacteria</taxon>
        <taxon>Bacillati</taxon>
        <taxon>Bacillota</taxon>
        <taxon>Bacilli</taxon>
        <taxon>Bacillales</taxon>
        <taxon>Paenibacillaceae</taxon>
        <taxon>Paenibacillus</taxon>
    </lineage>
</organism>